<dbReference type="InterPro" id="IPR001765">
    <property type="entry name" value="Carbonic_anhydrase"/>
</dbReference>
<sequence>MKSLMSYRSLLWEEKTLIMACHENVEGAKRKWNNNVFLISSPGNVLQGHSDLQLRSLKHYLEEKGCKQIVIVGSNHPDAIKKIQEETSAPPLAEDLSFNLRRFSINNFEVNRAFFEKALLELNVIQQCNLLLAYDFIRERVYRKQLRVVGILKAAKGTEALQVFYNGVSYNHIVSFN</sequence>
<proteinExistence type="inferred from homology"/>
<comment type="similarity">
    <text evidence="1">Belongs to the beta-class carbonic anhydrase family.</text>
</comment>
<protein>
    <submittedName>
        <fullName evidence="2">Carbonic anhydrase</fullName>
    </submittedName>
</protein>
<dbReference type="Gene3D" id="3.40.1050.10">
    <property type="entry name" value="Carbonic anhydrase"/>
    <property type="match status" value="1"/>
</dbReference>
<evidence type="ECO:0000313" key="2">
    <source>
        <dbReference type="EMBL" id="SKC45163.1"/>
    </source>
</evidence>
<dbReference type="AlphaFoldDB" id="A0A1T5J1R0"/>
<accession>A0A1T5J1R0</accession>
<dbReference type="GO" id="GO:0004089">
    <property type="term" value="F:carbonate dehydratase activity"/>
    <property type="evidence" value="ECO:0007669"/>
    <property type="project" value="InterPro"/>
</dbReference>
<evidence type="ECO:0000313" key="3">
    <source>
        <dbReference type="Proteomes" id="UP000190961"/>
    </source>
</evidence>
<dbReference type="InterPro" id="IPR036874">
    <property type="entry name" value="Carbonic_anhydrase_sf"/>
</dbReference>
<dbReference type="Pfam" id="PF00484">
    <property type="entry name" value="Pro_CA"/>
    <property type="match status" value="1"/>
</dbReference>
<organism evidence="2 3">
    <name type="scientific">Ohtaekwangia koreensis</name>
    <dbReference type="NCBI Taxonomy" id="688867"/>
    <lineage>
        <taxon>Bacteria</taxon>
        <taxon>Pseudomonadati</taxon>
        <taxon>Bacteroidota</taxon>
        <taxon>Cytophagia</taxon>
        <taxon>Cytophagales</taxon>
        <taxon>Fulvivirgaceae</taxon>
        <taxon>Ohtaekwangia</taxon>
    </lineage>
</organism>
<dbReference type="RefSeq" id="WP_079685249.1">
    <property type="nucleotide sequence ID" value="NZ_FUZU01000001.1"/>
</dbReference>
<dbReference type="STRING" id="688867.SAMN05660236_0640"/>
<dbReference type="Proteomes" id="UP000190961">
    <property type="component" value="Unassembled WGS sequence"/>
</dbReference>
<reference evidence="2 3" key="1">
    <citation type="submission" date="2017-02" db="EMBL/GenBank/DDBJ databases">
        <authorList>
            <person name="Peterson S.W."/>
        </authorList>
    </citation>
    <scope>NUCLEOTIDE SEQUENCE [LARGE SCALE GENOMIC DNA]</scope>
    <source>
        <strain evidence="2 3">DSM 25262</strain>
    </source>
</reference>
<name>A0A1T5J1R0_9BACT</name>
<dbReference type="GO" id="GO:0008270">
    <property type="term" value="F:zinc ion binding"/>
    <property type="evidence" value="ECO:0007669"/>
    <property type="project" value="InterPro"/>
</dbReference>
<evidence type="ECO:0000256" key="1">
    <source>
        <dbReference type="ARBA" id="ARBA00006217"/>
    </source>
</evidence>
<dbReference type="SUPFAM" id="SSF53056">
    <property type="entry name" value="beta-carbonic anhydrase, cab"/>
    <property type="match status" value="1"/>
</dbReference>
<gene>
    <name evidence="2" type="ORF">SAMN05660236_0640</name>
</gene>
<keyword evidence="3" id="KW-1185">Reference proteome</keyword>
<dbReference type="EMBL" id="FUZU01000001">
    <property type="protein sequence ID" value="SKC45163.1"/>
    <property type="molecule type" value="Genomic_DNA"/>
</dbReference>
<dbReference type="OrthoDB" id="978420at2"/>